<keyword evidence="4 8" id="KW-0812">Transmembrane</keyword>
<dbReference type="EMBL" id="CP144547">
    <property type="protein sequence ID" value="WVW86382.1"/>
    <property type="molecule type" value="Genomic_DNA"/>
</dbReference>
<dbReference type="AlphaFoldDB" id="A0A1B9FVR1"/>
<gene>
    <name evidence="9" type="ORF">I302_07198</name>
    <name evidence="10" type="ORF">I302_108428</name>
</gene>
<dbReference type="EMBL" id="KI894024">
    <property type="protein sequence ID" value="OCF22853.1"/>
    <property type="molecule type" value="Genomic_DNA"/>
</dbReference>
<evidence type="ECO:0000256" key="5">
    <source>
        <dbReference type="ARBA" id="ARBA00022989"/>
    </source>
</evidence>
<dbReference type="Proteomes" id="UP000092730">
    <property type="component" value="Chromosome 7"/>
</dbReference>
<dbReference type="VEuPathDB" id="FungiDB:I302_07198"/>
<comment type="subcellular location">
    <subcellularLocation>
        <location evidence="1">Cell membrane</location>
        <topology evidence="1">Multi-pass membrane protein</topology>
    </subcellularLocation>
</comment>
<dbReference type="PANTHER" id="PTHR33281">
    <property type="entry name" value="UPF0187 PROTEIN YNEE"/>
    <property type="match status" value="1"/>
</dbReference>
<dbReference type="RefSeq" id="XP_019043923.1">
    <property type="nucleotide sequence ID" value="XM_019193800.1"/>
</dbReference>
<feature type="transmembrane region" description="Helical" evidence="8">
    <location>
        <begin position="38"/>
        <end position="59"/>
    </location>
</feature>
<dbReference type="OrthoDB" id="1368at2759"/>
<keyword evidence="6" id="KW-0406">Ion transport</keyword>
<dbReference type="Pfam" id="PF25539">
    <property type="entry name" value="Bestrophin_2"/>
    <property type="match status" value="2"/>
</dbReference>
<organism evidence="9">
    <name type="scientific">Kwoniella bestiolae CBS 10118</name>
    <dbReference type="NCBI Taxonomy" id="1296100"/>
    <lineage>
        <taxon>Eukaryota</taxon>
        <taxon>Fungi</taxon>
        <taxon>Dikarya</taxon>
        <taxon>Basidiomycota</taxon>
        <taxon>Agaricomycotina</taxon>
        <taxon>Tremellomycetes</taxon>
        <taxon>Tremellales</taxon>
        <taxon>Cryptococcaceae</taxon>
        <taxon>Kwoniella</taxon>
    </lineage>
</organism>
<evidence type="ECO:0000313" key="11">
    <source>
        <dbReference type="Proteomes" id="UP000092730"/>
    </source>
</evidence>
<keyword evidence="2" id="KW-0813">Transport</keyword>
<dbReference type="KEGG" id="kbi:30211597"/>
<evidence type="ECO:0000256" key="3">
    <source>
        <dbReference type="ARBA" id="ARBA00022475"/>
    </source>
</evidence>
<dbReference type="PANTHER" id="PTHR33281:SF19">
    <property type="entry name" value="VOLTAGE-DEPENDENT ANION CHANNEL-FORMING PROTEIN YNEE"/>
    <property type="match status" value="1"/>
</dbReference>
<evidence type="ECO:0000256" key="8">
    <source>
        <dbReference type="SAM" id="Phobius"/>
    </source>
</evidence>
<evidence type="ECO:0000256" key="2">
    <source>
        <dbReference type="ARBA" id="ARBA00022448"/>
    </source>
</evidence>
<sequence length="491" mass="54378">MSHTPVDDHFISNPDLDLLSHRPHKSAMLLFQALQATAVFRVWPSLLFIGGWTAAIVAINEQTKAEMTVPSTLLTALGVLLGLTLSYRTSSAYGQYAEGRKLWTQIIQGNRTWARIVWIHCPDAIRAAPPEDPQLRAIEETRAVIEKATLVRMGLAFAVAVKHYLRGEEGILYEDLYDLVKFIPSLHLPSGIPSSEDANIATGAFPRHHHSSSITIHSGTELKTLTSPSPSTQSNPALVARPTLHPARDPPKFRFSETFPFKYLVTKRQRYKAAGRAAMRERMKTAKSSGGVGQNVPLEITMFMSSWIANLQKRKTIDVPTTNALLAAQLSMSEALSNLERILTTPIPFSYLCHIWEVTWIYCLVLPFQLYGAGFGWISIPAVVITSYIVLGFAEIGSEIENPFGYDKNDLNLDFFTNNIIREELAAITARPFSLPDEWIFTKGNDILGRVGIGADELAKKGLEEVRNSLAGLSGEKVQNEGLRGRARSPV</sequence>
<reference evidence="9" key="3">
    <citation type="submission" date="2014-01" db="EMBL/GenBank/DDBJ databases">
        <title>Evolution of pathogenesis and genome organization in the Tremellales.</title>
        <authorList>
            <person name="Cuomo C."/>
            <person name="Litvintseva A."/>
            <person name="Heitman J."/>
            <person name="Chen Y."/>
            <person name="Sun S."/>
            <person name="Springer D."/>
            <person name="Dromer F."/>
            <person name="Young S."/>
            <person name="Zeng Q."/>
            <person name="Chapman S."/>
            <person name="Gujja S."/>
            <person name="Saif S."/>
            <person name="Birren B."/>
        </authorList>
    </citation>
    <scope>NUCLEOTIDE SEQUENCE</scope>
    <source>
        <strain evidence="9">CBS 10118</strain>
    </source>
</reference>
<proteinExistence type="predicted"/>
<keyword evidence="3" id="KW-1003">Cell membrane</keyword>
<name>A0A1B9FVR1_9TREE</name>
<dbReference type="GO" id="GO:0005886">
    <property type="term" value="C:plasma membrane"/>
    <property type="evidence" value="ECO:0007669"/>
    <property type="project" value="UniProtKB-SubCell"/>
</dbReference>
<protein>
    <submittedName>
        <fullName evidence="9">Uncharacterized protein</fullName>
    </submittedName>
</protein>
<evidence type="ECO:0000256" key="4">
    <source>
        <dbReference type="ARBA" id="ARBA00022692"/>
    </source>
</evidence>
<reference evidence="10" key="4">
    <citation type="submission" date="2024-02" db="EMBL/GenBank/DDBJ databases">
        <title>Comparative genomics of Cryptococcus and Kwoniella reveals pathogenesis evolution and contrasting modes of karyotype evolution via chromosome fusion or intercentromeric recombination.</title>
        <authorList>
            <person name="Coelho M.A."/>
            <person name="David-Palma M."/>
            <person name="Shea T."/>
            <person name="Bowers K."/>
            <person name="McGinley-Smith S."/>
            <person name="Mohammad A.W."/>
            <person name="Gnirke A."/>
            <person name="Yurkov A.M."/>
            <person name="Nowrousian M."/>
            <person name="Sun S."/>
            <person name="Cuomo C.A."/>
            <person name="Heitman J."/>
        </authorList>
    </citation>
    <scope>NUCLEOTIDE SEQUENCE</scope>
    <source>
        <strain evidence="10">CBS 10118</strain>
    </source>
</reference>
<dbReference type="InterPro" id="IPR044669">
    <property type="entry name" value="YneE/VCCN1/2-like"/>
</dbReference>
<evidence type="ECO:0000256" key="1">
    <source>
        <dbReference type="ARBA" id="ARBA00004651"/>
    </source>
</evidence>
<dbReference type="GeneID" id="30211597"/>
<dbReference type="GO" id="GO:0005254">
    <property type="term" value="F:chloride channel activity"/>
    <property type="evidence" value="ECO:0007669"/>
    <property type="project" value="InterPro"/>
</dbReference>
<evidence type="ECO:0000313" key="9">
    <source>
        <dbReference type="EMBL" id="OCF22853.1"/>
    </source>
</evidence>
<evidence type="ECO:0000256" key="7">
    <source>
        <dbReference type="ARBA" id="ARBA00023136"/>
    </source>
</evidence>
<reference evidence="9" key="1">
    <citation type="submission" date="2013-07" db="EMBL/GenBank/DDBJ databases">
        <title>The Genome Sequence of Cryptococcus bestiolae CBS10118.</title>
        <authorList>
            <consortium name="The Broad Institute Genome Sequencing Platform"/>
            <person name="Cuomo C."/>
            <person name="Litvintseva A."/>
            <person name="Chen Y."/>
            <person name="Heitman J."/>
            <person name="Sun S."/>
            <person name="Springer D."/>
            <person name="Dromer F."/>
            <person name="Young S.K."/>
            <person name="Zeng Q."/>
            <person name="Gargeya S."/>
            <person name="Fitzgerald M."/>
            <person name="Abouelleil A."/>
            <person name="Alvarado L."/>
            <person name="Berlin A.M."/>
            <person name="Chapman S.B."/>
            <person name="Dewar J."/>
            <person name="Goldberg J."/>
            <person name="Griggs A."/>
            <person name="Gujja S."/>
            <person name="Hansen M."/>
            <person name="Howarth C."/>
            <person name="Imamovic A."/>
            <person name="Larimer J."/>
            <person name="McCowan C."/>
            <person name="Murphy C."/>
            <person name="Pearson M."/>
            <person name="Priest M."/>
            <person name="Roberts A."/>
            <person name="Saif S."/>
            <person name="Shea T."/>
            <person name="Sykes S."/>
            <person name="Wortman J."/>
            <person name="Nusbaum C."/>
            <person name="Birren B."/>
        </authorList>
    </citation>
    <scope>NUCLEOTIDE SEQUENCE [LARGE SCALE GENOMIC DNA]</scope>
    <source>
        <strain evidence="9">CBS 10118</strain>
    </source>
</reference>
<accession>A0A1B9FVR1</accession>
<evidence type="ECO:0000313" key="10">
    <source>
        <dbReference type="EMBL" id="WVW86382.1"/>
    </source>
</evidence>
<keyword evidence="5 8" id="KW-1133">Transmembrane helix</keyword>
<reference evidence="10" key="2">
    <citation type="submission" date="2013-07" db="EMBL/GenBank/DDBJ databases">
        <authorList>
            <consortium name="The Broad Institute Genome Sequencing Platform"/>
            <person name="Cuomo C."/>
            <person name="Litvintseva A."/>
            <person name="Chen Y."/>
            <person name="Heitman J."/>
            <person name="Sun S."/>
            <person name="Springer D."/>
            <person name="Dromer F."/>
            <person name="Young S.K."/>
            <person name="Zeng Q."/>
            <person name="Gargeya S."/>
            <person name="Fitzgerald M."/>
            <person name="Abouelleil A."/>
            <person name="Alvarado L."/>
            <person name="Berlin A.M."/>
            <person name="Chapman S.B."/>
            <person name="Dewar J."/>
            <person name="Goldberg J."/>
            <person name="Griggs A."/>
            <person name="Gujja S."/>
            <person name="Hansen M."/>
            <person name="Howarth C."/>
            <person name="Imamovic A."/>
            <person name="Larimer J."/>
            <person name="McCowan C."/>
            <person name="Murphy C."/>
            <person name="Pearson M."/>
            <person name="Priest M."/>
            <person name="Roberts A."/>
            <person name="Saif S."/>
            <person name="Shea T."/>
            <person name="Sykes S."/>
            <person name="Wortman J."/>
            <person name="Nusbaum C."/>
            <person name="Birren B."/>
        </authorList>
    </citation>
    <scope>NUCLEOTIDE SEQUENCE</scope>
    <source>
        <strain evidence="10">CBS 10118</strain>
    </source>
</reference>
<evidence type="ECO:0000256" key="6">
    <source>
        <dbReference type="ARBA" id="ARBA00023065"/>
    </source>
</evidence>
<dbReference type="STRING" id="1296100.A0A1B9FVR1"/>
<feature type="transmembrane region" description="Helical" evidence="8">
    <location>
        <begin position="71"/>
        <end position="87"/>
    </location>
</feature>
<keyword evidence="11" id="KW-1185">Reference proteome</keyword>
<keyword evidence="7 8" id="KW-0472">Membrane</keyword>